<dbReference type="GO" id="GO:0016491">
    <property type="term" value="F:oxidoreductase activity"/>
    <property type="evidence" value="ECO:0007669"/>
    <property type="project" value="InterPro"/>
</dbReference>
<proteinExistence type="predicted"/>
<dbReference type="Pfam" id="PF13602">
    <property type="entry name" value="ADH_zinc_N_2"/>
    <property type="match status" value="1"/>
</dbReference>
<name>A0A2P7B5R6_9HYPH</name>
<dbReference type="InterPro" id="IPR050700">
    <property type="entry name" value="YIM1/Zinc_Alcohol_DH_Fams"/>
</dbReference>
<dbReference type="InterPro" id="IPR011032">
    <property type="entry name" value="GroES-like_sf"/>
</dbReference>
<dbReference type="OrthoDB" id="9792321at2"/>
<dbReference type="SMART" id="SM00829">
    <property type="entry name" value="PKS_ER"/>
    <property type="match status" value="1"/>
</dbReference>
<evidence type="ECO:0000313" key="3">
    <source>
        <dbReference type="Proteomes" id="UP000241764"/>
    </source>
</evidence>
<protein>
    <submittedName>
        <fullName evidence="2">Alcohol dehydrogenase</fullName>
    </submittedName>
</protein>
<dbReference type="Gene3D" id="3.90.180.10">
    <property type="entry name" value="Medium-chain alcohol dehydrogenases, catalytic domain"/>
    <property type="match status" value="1"/>
</dbReference>
<comment type="caution">
    <text evidence="2">The sequence shown here is derived from an EMBL/GenBank/DDBJ whole genome shotgun (WGS) entry which is preliminary data.</text>
</comment>
<dbReference type="SUPFAM" id="SSF51735">
    <property type="entry name" value="NAD(P)-binding Rossmann-fold domains"/>
    <property type="match status" value="1"/>
</dbReference>
<feature type="domain" description="Enoyl reductase (ER)" evidence="1">
    <location>
        <begin position="28"/>
        <end position="321"/>
    </location>
</feature>
<reference evidence="3" key="1">
    <citation type="submission" date="2017-11" db="EMBL/GenBank/DDBJ databases">
        <authorList>
            <person name="Kuznetsova I."/>
            <person name="Sazanova A."/>
            <person name="Chirak E."/>
            <person name="Safronova V."/>
            <person name="Willems A."/>
        </authorList>
    </citation>
    <scope>NUCLEOTIDE SEQUENCE [LARGE SCALE GENOMIC DNA]</scope>
    <source>
        <strain evidence="3">CCBAU 03422</strain>
    </source>
</reference>
<dbReference type="AlphaFoldDB" id="A0A2P7B5R6"/>
<dbReference type="Proteomes" id="UP000241764">
    <property type="component" value="Unassembled WGS sequence"/>
</dbReference>
<dbReference type="Gene3D" id="3.40.50.720">
    <property type="entry name" value="NAD(P)-binding Rossmann-like Domain"/>
    <property type="match status" value="1"/>
</dbReference>
<sequence length="325" mass="34093">MNDSATPEGDNTSKPLAQGRALRLHAYGGTDSLKVDMVHALEPGPDQVLVQVKAAGINGIDWKVREGYLRERFNLVLPATLGIEMSGVVLRVGSNVKDVSVGERVMAALGGLGAYADHLVINAEKLIKTPAGLSDIHAAAVPVAAMTAWQVLQVAEFDLRGRQVLIHGAAGGVGSFAVQFAKAAGATAYATASTKSVAHVHALGADEVIDYQKQKFKFVASNIDLVVDLVGGPVVDKSWAILSHNGILVSIAATDVVARAPEGRRGVWFSVKPDTAQLATIAQQVADGSLRSVIAEVVAFEDLAKAIERNRTGHAPGKTVADFTR</sequence>
<dbReference type="SUPFAM" id="SSF50129">
    <property type="entry name" value="GroES-like"/>
    <property type="match status" value="1"/>
</dbReference>
<dbReference type="PANTHER" id="PTHR11695">
    <property type="entry name" value="ALCOHOL DEHYDROGENASE RELATED"/>
    <property type="match status" value="1"/>
</dbReference>
<organism evidence="2 3">
    <name type="scientific">Phyllobacterium sophorae</name>
    <dbReference type="NCBI Taxonomy" id="1520277"/>
    <lineage>
        <taxon>Bacteria</taxon>
        <taxon>Pseudomonadati</taxon>
        <taxon>Pseudomonadota</taxon>
        <taxon>Alphaproteobacteria</taxon>
        <taxon>Hyphomicrobiales</taxon>
        <taxon>Phyllobacteriaceae</taxon>
        <taxon>Phyllobacterium</taxon>
    </lineage>
</organism>
<dbReference type="InterPro" id="IPR036291">
    <property type="entry name" value="NAD(P)-bd_dom_sf"/>
</dbReference>
<dbReference type="RefSeq" id="WP_106665963.1">
    <property type="nucleotide sequence ID" value="NZ_PGGM01000011.1"/>
</dbReference>
<dbReference type="InterPro" id="IPR013154">
    <property type="entry name" value="ADH-like_N"/>
</dbReference>
<gene>
    <name evidence="2" type="ORF">CU103_20885</name>
</gene>
<accession>A0A2P7B5R6</accession>
<dbReference type="PANTHER" id="PTHR11695:SF294">
    <property type="entry name" value="RETICULON-4-INTERACTING PROTEIN 1, MITOCHONDRIAL"/>
    <property type="match status" value="1"/>
</dbReference>
<dbReference type="Pfam" id="PF08240">
    <property type="entry name" value="ADH_N"/>
    <property type="match status" value="1"/>
</dbReference>
<dbReference type="InterPro" id="IPR020843">
    <property type="entry name" value="ER"/>
</dbReference>
<dbReference type="EMBL" id="PGGM01000011">
    <property type="protein sequence ID" value="PSH61789.1"/>
    <property type="molecule type" value="Genomic_DNA"/>
</dbReference>
<evidence type="ECO:0000259" key="1">
    <source>
        <dbReference type="SMART" id="SM00829"/>
    </source>
</evidence>
<dbReference type="CDD" id="cd05289">
    <property type="entry name" value="MDR_like_2"/>
    <property type="match status" value="1"/>
</dbReference>
<evidence type="ECO:0000313" key="2">
    <source>
        <dbReference type="EMBL" id="PSH61789.1"/>
    </source>
</evidence>
<keyword evidence="3" id="KW-1185">Reference proteome</keyword>